<dbReference type="RefSeq" id="WP_123089034.1">
    <property type="nucleotide sequence ID" value="NZ_RIBS01000010.1"/>
</dbReference>
<dbReference type="Proteomes" id="UP000267049">
    <property type="component" value="Unassembled WGS sequence"/>
</dbReference>
<name>A0A3M8SN07_9GAMM</name>
<dbReference type="AlphaFoldDB" id="A0A3M8SN07"/>
<organism evidence="1 2">
    <name type="scientific">Montanilutibacter psychrotolerans</name>
    <dbReference type="NCBI Taxonomy" id="1327343"/>
    <lineage>
        <taxon>Bacteria</taxon>
        <taxon>Pseudomonadati</taxon>
        <taxon>Pseudomonadota</taxon>
        <taxon>Gammaproteobacteria</taxon>
        <taxon>Lysobacterales</taxon>
        <taxon>Lysobacteraceae</taxon>
        <taxon>Montanilutibacter</taxon>
    </lineage>
</organism>
<proteinExistence type="predicted"/>
<keyword evidence="2" id="KW-1185">Reference proteome</keyword>
<comment type="caution">
    <text evidence="1">The sequence shown here is derived from an EMBL/GenBank/DDBJ whole genome shotgun (WGS) entry which is preliminary data.</text>
</comment>
<gene>
    <name evidence="1" type="ORF">EER27_15415</name>
</gene>
<dbReference type="OrthoDB" id="5957881at2"/>
<sequence length="89" mass="9972">MSASTSFRIASLDRRLDAVAAALPTLLARHPYEEDFWPAFADEVDPIHALAWCASDTRYVDARIESMLGEHGVLRDYAQGLELLETLHD</sequence>
<protein>
    <submittedName>
        <fullName evidence="1">Uncharacterized protein</fullName>
    </submittedName>
</protein>
<dbReference type="EMBL" id="RIBS01000010">
    <property type="protein sequence ID" value="RNF82035.1"/>
    <property type="molecule type" value="Genomic_DNA"/>
</dbReference>
<reference evidence="1 2" key="1">
    <citation type="submission" date="2018-11" db="EMBL/GenBank/DDBJ databases">
        <title>Lysobacter cryohumiis sp. nov., isolated from soil in the Tianshan Mountains, Xinjiang, China.</title>
        <authorList>
            <person name="Luo Y."/>
            <person name="Sheng H."/>
        </authorList>
    </citation>
    <scope>NUCLEOTIDE SEQUENCE [LARGE SCALE GENOMIC DNA]</scope>
    <source>
        <strain evidence="1 2">ZS60</strain>
    </source>
</reference>
<accession>A0A3M8SN07</accession>
<evidence type="ECO:0000313" key="1">
    <source>
        <dbReference type="EMBL" id="RNF82035.1"/>
    </source>
</evidence>
<evidence type="ECO:0000313" key="2">
    <source>
        <dbReference type="Proteomes" id="UP000267049"/>
    </source>
</evidence>